<sequence>MSLMNNLNVPDIIKSAVPESEGRNVQILSDNGPNHRDPKYLSSKFPRSAPKLYVTAETDDFDQLTLAEWRDEGFDVEYFSMESCGNEYLRKLQLLSKEHNAPCETFGIVAYGDAAAQCLEHYHIVDNNPEFKLGLLIAYYPTAIPDPQGRFPSSITTLVHLAAGEEIGVTKQSQMVGIQGKRRTTRKKIQSGIGTGGTLRLAYPSYTYNAEPGFAEHDVEEYDRVAAELAWSRSLTTARKAFNNEPDLELVLESNMQSKFYTRNPGQALAAYTTHKTPHVTNIPTLTGGIGADDLQRFYSDFFTNPKSMKLTLLSRTIGADRVVDELHMTFKHTEPIPWMLPGVPATDKRVEVIIVSIVVVRGGKLYHEHVYWDQASVLMQVGLLDPKLVPEPVKKLGVERLPVVGRKAARRILRGWDAAEEGEADNALIPEWRGSGASG</sequence>
<evidence type="ECO:0000313" key="1">
    <source>
        <dbReference type="EMBL" id="KAH7311366.1"/>
    </source>
</evidence>
<evidence type="ECO:0000313" key="2">
    <source>
        <dbReference type="Proteomes" id="UP000813444"/>
    </source>
</evidence>
<dbReference type="Proteomes" id="UP000813444">
    <property type="component" value="Unassembled WGS sequence"/>
</dbReference>
<gene>
    <name evidence="1" type="ORF">B0I35DRAFT_437973</name>
</gene>
<dbReference type="OrthoDB" id="5440at2759"/>
<dbReference type="SUPFAM" id="SSF54427">
    <property type="entry name" value="NTF2-like"/>
    <property type="match status" value="1"/>
</dbReference>
<keyword evidence="1" id="KW-0378">Hydrolase</keyword>
<dbReference type="EMBL" id="JAGPNK010000011">
    <property type="protein sequence ID" value="KAH7311366.1"/>
    <property type="molecule type" value="Genomic_DNA"/>
</dbReference>
<dbReference type="PANTHER" id="PTHR38436:SF3">
    <property type="entry name" value="CARBOXYMETHYLENEBUTENOLIDASE-RELATED"/>
    <property type="match status" value="1"/>
</dbReference>
<name>A0A8K0WNG3_9HYPO</name>
<dbReference type="PANTHER" id="PTHR38436">
    <property type="entry name" value="POLYKETIDE CYCLASE SNOAL-LIKE DOMAIN"/>
    <property type="match status" value="1"/>
</dbReference>
<accession>A0A8K0WNG3</accession>
<dbReference type="InterPro" id="IPR032710">
    <property type="entry name" value="NTF2-like_dom_sf"/>
</dbReference>
<dbReference type="GO" id="GO:0016787">
    <property type="term" value="F:hydrolase activity"/>
    <property type="evidence" value="ECO:0007669"/>
    <property type="project" value="UniProtKB-KW"/>
</dbReference>
<comment type="caution">
    <text evidence="1">The sequence shown here is derived from an EMBL/GenBank/DDBJ whole genome shotgun (WGS) entry which is preliminary data.</text>
</comment>
<keyword evidence="2" id="KW-1185">Reference proteome</keyword>
<reference evidence="1" key="1">
    <citation type="journal article" date="2021" name="Nat. Commun.">
        <title>Genetic determinants of endophytism in the Arabidopsis root mycobiome.</title>
        <authorList>
            <person name="Mesny F."/>
            <person name="Miyauchi S."/>
            <person name="Thiergart T."/>
            <person name="Pickel B."/>
            <person name="Atanasova L."/>
            <person name="Karlsson M."/>
            <person name="Huettel B."/>
            <person name="Barry K.W."/>
            <person name="Haridas S."/>
            <person name="Chen C."/>
            <person name="Bauer D."/>
            <person name="Andreopoulos W."/>
            <person name="Pangilinan J."/>
            <person name="LaButti K."/>
            <person name="Riley R."/>
            <person name="Lipzen A."/>
            <person name="Clum A."/>
            <person name="Drula E."/>
            <person name="Henrissat B."/>
            <person name="Kohler A."/>
            <person name="Grigoriev I.V."/>
            <person name="Martin F.M."/>
            <person name="Hacquard S."/>
        </authorList>
    </citation>
    <scope>NUCLEOTIDE SEQUENCE</scope>
    <source>
        <strain evidence="1">MPI-CAGE-CH-0235</strain>
    </source>
</reference>
<organism evidence="1 2">
    <name type="scientific">Stachybotrys elegans</name>
    <dbReference type="NCBI Taxonomy" id="80388"/>
    <lineage>
        <taxon>Eukaryota</taxon>
        <taxon>Fungi</taxon>
        <taxon>Dikarya</taxon>
        <taxon>Ascomycota</taxon>
        <taxon>Pezizomycotina</taxon>
        <taxon>Sordariomycetes</taxon>
        <taxon>Hypocreomycetidae</taxon>
        <taxon>Hypocreales</taxon>
        <taxon>Stachybotryaceae</taxon>
        <taxon>Stachybotrys</taxon>
    </lineage>
</organism>
<dbReference type="AlphaFoldDB" id="A0A8K0WNG3"/>
<protein>
    <submittedName>
        <fullName evidence="1">Dienelactone hydrolase</fullName>
    </submittedName>
</protein>
<dbReference type="Gene3D" id="3.10.450.50">
    <property type="match status" value="1"/>
</dbReference>
<dbReference type="InterPro" id="IPR009959">
    <property type="entry name" value="Cyclase_SnoaL-like"/>
</dbReference>
<proteinExistence type="predicted"/>
<dbReference type="GO" id="GO:0030638">
    <property type="term" value="P:polyketide metabolic process"/>
    <property type="evidence" value="ECO:0007669"/>
    <property type="project" value="InterPro"/>
</dbReference>